<reference evidence="2 3" key="1">
    <citation type="submission" date="2018-12" db="EMBL/GenBank/DDBJ databases">
        <title>The whole draft genome of Streptomyce luteoverticillatus CGMCC 15060.</title>
        <authorList>
            <person name="Feng Z."/>
            <person name="Chen G."/>
            <person name="Zhang J."/>
            <person name="Zhu H."/>
            <person name="Yu X."/>
            <person name="Zhang W."/>
            <person name="Zhang X."/>
        </authorList>
    </citation>
    <scope>NUCLEOTIDE SEQUENCE [LARGE SCALE GENOMIC DNA]</scope>
    <source>
        <strain evidence="2 3">CGMCC 15060</strain>
    </source>
</reference>
<evidence type="ECO:0000256" key="1">
    <source>
        <dbReference type="RuleBase" id="RU362001"/>
    </source>
</evidence>
<sequence length="101" mass="10983">MSGDGILKVQYSGLGHTAGDIRTAAGVVQQQLDALWAAVDKVTHGWEGEAHQMMMAAKAQWDARAQHIQSVLEDVSKKIEHGSTQYQHTDRKAAGLFQNLG</sequence>
<comment type="similarity">
    <text evidence="1">Belongs to the WXG100 family.</text>
</comment>
<evidence type="ECO:0000313" key="2">
    <source>
        <dbReference type="EMBL" id="AZQ73854.1"/>
    </source>
</evidence>
<gene>
    <name evidence="2" type="ORF">EKH77_23900</name>
</gene>
<proteinExistence type="inferred from homology"/>
<dbReference type="OrthoDB" id="3387628at2"/>
<dbReference type="InterPro" id="IPR010310">
    <property type="entry name" value="T7SS_ESAT-6-like"/>
</dbReference>
<accession>A0A3Q9G255</accession>
<dbReference type="EMBL" id="CP034587">
    <property type="protein sequence ID" value="AZQ73854.1"/>
    <property type="molecule type" value="Genomic_DNA"/>
</dbReference>
<evidence type="ECO:0000313" key="3">
    <source>
        <dbReference type="Proteomes" id="UP000267900"/>
    </source>
</evidence>
<dbReference type="InterPro" id="IPR036689">
    <property type="entry name" value="ESAT-6-like_sf"/>
</dbReference>
<dbReference type="Gene3D" id="1.10.287.1060">
    <property type="entry name" value="ESAT-6-like"/>
    <property type="match status" value="1"/>
</dbReference>
<dbReference type="RefSeq" id="WP_126916361.1">
    <property type="nucleotide sequence ID" value="NZ_CP034587.1"/>
</dbReference>
<protein>
    <recommendedName>
        <fullName evidence="1">ESAT-6-like protein</fullName>
    </recommendedName>
</protein>
<dbReference type="Pfam" id="PF06013">
    <property type="entry name" value="WXG100"/>
    <property type="match status" value="1"/>
</dbReference>
<dbReference type="NCBIfam" id="TIGR03930">
    <property type="entry name" value="WXG100_ESAT6"/>
    <property type="match status" value="1"/>
</dbReference>
<name>A0A3Q9G255_STRLT</name>
<keyword evidence="3" id="KW-1185">Reference proteome</keyword>
<organism evidence="2 3">
    <name type="scientific">Streptomyces luteoverticillatus</name>
    <name type="common">Streptoverticillium luteoverticillatus</name>
    <dbReference type="NCBI Taxonomy" id="66425"/>
    <lineage>
        <taxon>Bacteria</taxon>
        <taxon>Bacillati</taxon>
        <taxon>Actinomycetota</taxon>
        <taxon>Actinomycetes</taxon>
        <taxon>Kitasatosporales</taxon>
        <taxon>Streptomycetaceae</taxon>
        <taxon>Streptomyces</taxon>
    </lineage>
</organism>
<dbReference type="SUPFAM" id="SSF140453">
    <property type="entry name" value="EsxAB dimer-like"/>
    <property type="match status" value="1"/>
</dbReference>
<dbReference type="Proteomes" id="UP000267900">
    <property type="component" value="Chromosome"/>
</dbReference>
<dbReference type="AlphaFoldDB" id="A0A3Q9G255"/>